<evidence type="ECO:0000256" key="1">
    <source>
        <dbReference type="SAM" id="SignalP"/>
    </source>
</evidence>
<keyword evidence="1" id="KW-0732">Signal</keyword>
<accession>A0A915IZF4</accession>
<reference evidence="3" key="1">
    <citation type="submission" date="2022-11" db="UniProtKB">
        <authorList>
            <consortium name="WormBaseParasite"/>
        </authorList>
    </citation>
    <scope>IDENTIFICATION</scope>
</reference>
<name>A0A915IZF4_ROMCU</name>
<evidence type="ECO:0000313" key="2">
    <source>
        <dbReference type="Proteomes" id="UP000887565"/>
    </source>
</evidence>
<dbReference type="Proteomes" id="UP000887565">
    <property type="component" value="Unplaced"/>
</dbReference>
<keyword evidence="2" id="KW-1185">Reference proteome</keyword>
<dbReference type="WBParaSite" id="nRc.2.0.1.t18811-RA">
    <property type="protein sequence ID" value="nRc.2.0.1.t18811-RA"/>
    <property type="gene ID" value="nRc.2.0.1.g18811"/>
</dbReference>
<sequence>MPLFSYCILVTIVQSSPLLVLLRPDWCGEVVVKSISVSQNVIYRTISQLRDTGSIEAHEALEQLSNATARITNNVPTMQTIDQIIGTILDQLQVQGLQVQCEIKEQTQATNAQFTTLAEQMQQLIATTTAQQSIDA</sequence>
<feature type="chain" id="PRO_5036788179" evidence="1">
    <location>
        <begin position="16"/>
        <end position="136"/>
    </location>
</feature>
<dbReference type="AlphaFoldDB" id="A0A915IZF4"/>
<proteinExistence type="predicted"/>
<organism evidence="2 3">
    <name type="scientific">Romanomermis culicivorax</name>
    <name type="common">Nematode worm</name>
    <dbReference type="NCBI Taxonomy" id="13658"/>
    <lineage>
        <taxon>Eukaryota</taxon>
        <taxon>Metazoa</taxon>
        <taxon>Ecdysozoa</taxon>
        <taxon>Nematoda</taxon>
        <taxon>Enoplea</taxon>
        <taxon>Dorylaimia</taxon>
        <taxon>Mermithida</taxon>
        <taxon>Mermithoidea</taxon>
        <taxon>Mermithidae</taxon>
        <taxon>Romanomermis</taxon>
    </lineage>
</organism>
<evidence type="ECO:0000313" key="3">
    <source>
        <dbReference type="WBParaSite" id="nRc.2.0.1.t18811-RA"/>
    </source>
</evidence>
<protein>
    <submittedName>
        <fullName evidence="3">Uncharacterized protein</fullName>
    </submittedName>
</protein>
<feature type="signal peptide" evidence="1">
    <location>
        <begin position="1"/>
        <end position="15"/>
    </location>
</feature>